<dbReference type="STRING" id="663278.Ethha_1374"/>
<gene>
    <name evidence="1" type="ordered locus">Ethha_1374</name>
</gene>
<name>E6U6U5_ETHHY</name>
<dbReference type="KEGG" id="eha:Ethha_1374"/>
<dbReference type="Proteomes" id="UP000001551">
    <property type="component" value="Chromosome"/>
</dbReference>
<protein>
    <submittedName>
        <fullName evidence="1">Uncharacterized protein</fullName>
    </submittedName>
</protein>
<proteinExistence type="predicted"/>
<dbReference type="AlphaFoldDB" id="E6U6U5"/>
<dbReference type="EMBL" id="CP002400">
    <property type="protein sequence ID" value="ADU26912.1"/>
    <property type="molecule type" value="Genomic_DNA"/>
</dbReference>
<keyword evidence="2" id="KW-1185">Reference proteome</keyword>
<reference evidence="1 2" key="1">
    <citation type="submission" date="2010-12" db="EMBL/GenBank/DDBJ databases">
        <title>Complete sequence of Ethanoligenens harbinense YUAN-3.</title>
        <authorList>
            <person name="Lucas S."/>
            <person name="Copeland A."/>
            <person name="Lapidus A."/>
            <person name="Cheng J.-F."/>
            <person name="Bruce D."/>
            <person name="Goodwin L."/>
            <person name="Pitluck S."/>
            <person name="Chertkov O."/>
            <person name="Misra M."/>
            <person name="Detter J.C."/>
            <person name="Han C."/>
            <person name="Tapia R."/>
            <person name="Land M."/>
            <person name="Hauser L."/>
            <person name="Jeffries C."/>
            <person name="Kyrpides N."/>
            <person name="Ivanova N."/>
            <person name="Mikhailova N."/>
            <person name="Wang A."/>
            <person name="Mouttaki H."/>
            <person name="He Z."/>
            <person name="Zhou J."/>
            <person name="Hemme C.L."/>
            <person name="Woyke T."/>
        </authorList>
    </citation>
    <scope>NUCLEOTIDE SEQUENCE [LARGE SCALE GENOMIC DNA]</scope>
    <source>
        <strain evidence="2">DSM 18485 / JCM 12961 / CGMCC 1.5033 / YUAN-3</strain>
    </source>
</reference>
<sequence length="67" mass="7574">MTTFESHVWGVTQCIISRVARNVPPQTFAEACKDASEIALRQSFTDEEIEAGILQARDWLTEDGYQL</sequence>
<dbReference type="HOGENOM" id="CLU_2806033_0_0_9"/>
<evidence type="ECO:0000313" key="2">
    <source>
        <dbReference type="Proteomes" id="UP000001551"/>
    </source>
</evidence>
<dbReference type="RefSeq" id="WP_013485267.1">
    <property type="nucleotide sequence ID" value="NC_014828.1"/>
</dbReference>
<evidence type="ECO:0000313" key="1">
    <source>
        <dbReference type="EMBL" id="ADU26912.1"/>
    </source>
</evidence>
<organism evidence="1 2">
    <name type="scientific">Ethanoligenens harbinense (strain DSM 18485 / JCM 12961 / CGMCC 1.5033 / YUAN-3)</name>
    <dbReference type="NCBI Taxonomy" id="663278"/>
    <lineage>
        <taxon>Bacteria</taxon>
        <taxon>Bacillati</taxon>
        <taxon>Bacillota</taxon>
        <taxon>Clostridia</taxon>
        <taxon>Eubacteriales</taxon>
        <taxon>Oscillospiraceae</taxon>
        <taxon>Ethanoligenens</taxon>
    </lineage>
</organism>
<accession>E6U6U5</accession>